<feature type="domain" description="FAD-dependent oxidoreductase 2 FAD-binding" evidence="13">
    <location>
        <begin position="7"/>
        <end position="376"/>
    </location>
</feature>
<evidence type="ECO:0000256" key="2">
    <source>
        <dbReference type="ARBA" id="ARBA00004950"/>
    </source>
</evidence>
<comment type="pathway">
    <text evidence="2 12">Cofactor biosynthesis; NAD(+) biosynthesis; iminoaspartate from L-aspartate (oxidase route): step 1/1.</text>
</comment>
<feature type="active site" description="Proton acceptor" evidence="11">
    <location>
        <position position="274"/>
    </location>
</feature>
<dbReference type="PIRSF" id="PIRSF000171">
    <property type="entry name" value="SDHA_APRA_LASPO"/>
    <property type="match status" value="1"/>
</dbReference>
<evidence type="ECO:0000256" key="11">
    <source>
        <dbReference type="PIRSR" id="PIRSR000171-1"/>
    </source>
</evidence>
<dbReference type="GO" id="GO:0034628">
    <property type="term" value="P:'de novo' NAD+ biosynthetic process from L-aspartate"/>
    <property type="evidence" value="ECO:0007669"/>
    <property type="project" value="TreeGrafter"/>
</dbReference>
<evidence type="ECO:0000256" key="4">
    <source>
        <dbReference type="ARBA" id="ARBA00012173"/>
    </source>
</evidence>
<keyword evidence="6 12" id="KW-0662">Pyridine nucleotide biosynthesis</keyword>
<dbReference type="SUPFAM" id="SSF46977">
    <property type="entry name" value="Succinate dehydrogenase/fumarate reductase flavoprotein C-terminal domain"/>
    <property type="match status" value="1"/>
</dbReference>
<protein>
    <recommendedName>
        <fullName evidence="4 10">L-aspartate oxidase</fullName>
        <ecNumber evidence="4 10">1.4.3.16</ecNumber>
    </recommendedName>
</protein>
<evidence type="ECO:0000259" key="13">
    <source>
        <dbReference type="Pfam" id="PF00890"/>
    </source>
</evidence>
<sequence length="529" mass="57323">MQSLKTDFLVIGSGVAGLRAAVELTRYGNVLVVTKDSPTESSTEYAQGGVAVALSDEDEVGIHLEDTIKAGDGLCREEAVKVLVEEGPERIRELIEWGASFDREGTKLAFTMEAAHSRKRILHAQGDSTGKELERVLIQKCRTLPTLQRLPFCTAIDLIIEEGKCRGAYVLRDSDTLVVRAKATLLATGGAGQVFSRTTNPAVATGDGMAMAYRAGAVLEDMEFVQFHPTALFVPSAPQFLLSEAMRGEGAILRDINGQPFMREHHPSGELAPRDVVSRAIVSRMVETRSMHVYLDLTHIDADFIRRRFPRIHATCLLYNVDITKDRVPVSPAAHYIMGGVKTDLDGATTIPGLYAAGEVACTGVHGANRLASNSLLEGLVYGFRAGSAAARYAAGMPPAASAPDKGNEPGTVPFSASPLPLEEIRDSLKRLMWERVGIIRCGKSLDEARETLTRWSGILDAEFATRAGLELKNMLTVSLLITEAALLRKGSVGAHYRSDYPAPGENWQRHISLVKPLPVPVRAEENVA</sequence>
<dbReference type="FunFam" id="3.90.700.10:FF:000002">
    <property type="entry name" value="L-aspartate oxidase"/>
    <property type="match status" value="1"/>
</dbReference>
<comment type="function">
    <text evidence="12">Catalyzes the oxidation of L-aspartate to iminoaspartate.</text>
</comment>
<evidence type="ECO:0000256" key="5">
    <source>
        <dbReference type="ARBA" id="ARBA00022630"/>
    </source>
</evidence>
<proteinExistence type="inferred from homology"/>
<keyword evidence="5 12" id="KW-0285">Flavoprotein</keyword>
<dbReference type="Pfam" id="PF02910">
    <property type="entry name" value="Succ_DH_flav_C"/>
    <property type="match status" value="1"/>
</dbReference>
<dbReference type="EC" id="1.4.3.16" evidence="4 10"/>
<keyword evidence="8 12" id="KW-0560">Oxidoreductase</keyword>
<evidence type="ECO:0000313" key="16">
    <source>
        <dbReference type="Proteomes" id="UP000705867"/>
    </source>
</evidence>
<dbReference type="SUPFAM" id="SSF56425">
    <property type="entry name" value="Succinate dehydrogenase/fumarate reductase flavoprotein, catalytic domain"/>
    <property type="match status" value="1"/>
</dbReference>
<feature type="domain" description="Fumarate reductase/succinate dehydrogenase flavoprotein-like C-terminal" evidence="14">
    <location>
        <begin position="426"/>
        <end position="512"/>
    </location>
</feature>
<dbReference type="PRINTS" id="PR00411">
    <property type="entry name" value="PNDRDTASEI"/>
</dbReference>
<dbReference type="InterPro" id="IPR027477">
    <property type="entry name" value="Succ_DH/fumarate_Rdtase_cat_sf"/>
</dbReference>
<evidence type="ECO:0000256" key="6">
    <source>
        <dbReference type="ARBA" id="ARBA00022642"/>
    </source>
</evidence>
<reference evidence="15" key="2">
    <citation type="submission" date="2021-08" db="EMBL/GenBank/DDBJ databases">
        <authorList>
            <person name="Dalcin Martins P."/>
        </authorList>
    </citation>
    <scope>NUCLEOTIDE SEQUENCE</scope>
    <source>
        <strain evidence="15">MAG_39</strain>
    </source>
</reference>
<dbReference type="GO" id="GO:0005737">
    <property type="term" value="C:cytoplasm"/>
    <property type="evidence" value="ECO:0007669"/>
    <property type="project" value="UniProtKB-SubCell"/>
</dbReference>
<evidence type="ECO:0000256" key="8">
    <source>
        <dbReference type="ARBA" id="ARBA00023002"/>
    </source>
</evidence>
<dbReference type="InterPro" id="IPR003953">
    <property type="entry name" value="FAD-dep_OxRdtase_2_FAD-bd"/>
</dbReference>
<keyword evidence="7 12" id="KW-0274">FAD</keyword>
<accession>A0A953JDI6</accession>
<organism evidence="15 16">
    <name type="scientific">Candidatus Nitrobium versatile</name>
    <dbReference type="NCBI Taxonomy" id="2884831"/>
    <lineage>
        <taxon>Bacteria</taxon>
        <taxon>Pseudomonadati</taxon>
        <taxon>Nitrospirota</taxon>
        <taxon>Nitrospiria</taxon>
        <taxon>Nitrospirales</taxon>
        <taxon>Nitrospiraceae</taxon>
        <taxon>Candidatus Nitrobium</taxon>
    </lineage>
</organism>
<dbReference type="InterPro" id="IPR036188">
    <property type="entry name" value="FAD/NAD-bd_sf"/>
</dbReference>
<dbReference type="PANTHER" id="PTHR42716:SF2">
    <property type="entry name" value="L-ASPARTATE OXIDASE, CHLOROPLASTIC"/>
    <property type="match status" value="1"/>
</dbReference>
<dbReference type="Gene3D" id="3.50.50.60">
    <property type="entry name" value="FAD/NAD(P)-binding domain"/>
    <property type="match status" value="1"/>
</dbReference>
<comment type="catalytic activity">
    <reaction evidence="9">
        <text>L-aspartate + O2 = iminosuccinate + H2O2</text>
        <dbReference type="Rhea" id="RHEA:25876"/>
        <dbReference type="ChEBI" id="CHEBI:15379"/>
        <dbReference type="ChEBI" id="CHEBI:16240"/>
        <dbReference type="ChEBI" id="CHEBI:29991"/>
        <dbReference type="ChEBI" id="CHEBI:77875"/>
        <dbReference type="EC" id="1.4.3.16"/>
    </reaction>
    <physiologicalReaction direction="left-to-right" evidence="9">
        <dbReference type="Rhea" id="RHEA:25877"/>
    </physiologicalReaction>
</comment>
<comment type="cofactor">
    <cofactor evidence="1 12">
        <name>FAD</name>
        <dbReference type="ChEBI" id="CHEBI:57692"/>
    </cofactor>
</comment>
<evidence type="ECO:0000313" key="15">
    <source>
        <dbReference type="EMBL" id="MBZ0157619.1"/>
    </source>
</evidence>
<dbReference type="NCBIfam" id="TIGR00551">
    <property type="entry name" value="nadB"/>
    <property type="match status" value="1"/>
</dbReference>
<dbReference type="GO" id="GO:0008734">
    <property type="term" value="F:L-aspartate oxidase activity"/>
    <property type="evidence" value="ECO:0007669"/>
    <property type="project" value="UniProtKB-UniRule"/>
</dbReference>
<dbReference type="Gene3D" id="3.90.700.10">
    <property type="entry name" value="Succinate dehydrogenase/fumarate reductase flavoprotein, catalytic domain"/>
    <property type="match status" value="1"/>
</dbReference>
<reference evidence="15" key="1">
    <citation type="journal article" date="2021" name="bioRxiv">
        <title>Unraveling nitrogen, sulfur and carbon metabolic pathways and microbial community transcriptional responses to substrate deprivation and toxicity stresses in a bioreactor mimicking anoxic brackish coastal sediment conditions.</title>
        <authorList>
            <person name="Martins P.D."/>
            <person name="Echeveste M.J."/>
            <person name="Arshad A."/>
            <person name="Kurth J."/>
            <person name="Ouboter H."/>
            <person name="Jetten M.S.M."/>
            <person name="Welte C.U."/>
        </authorList>
    </citation>
    <scope>NUCLEOTIDE SEQUENCE</scope>
    <source>
        <strain evidence="15">MAG_39</strain>
    </source>
</reference>
<evidence type="ECO:0000256" key="12">
    <source>
        <dbReference type="RuleBase" id="RU362049"/>
    </source>
</evidence>
<dbReference type="EMBL" id="JAIOIV010000122">
    <property type="protein sequence ID" value="MBZ0157619.1"/>
    <property type="molecule type" value="Genomic_DNA"/>
</dbReference>
<comment type="subcellular location">
    <subcellularLocation>
        <location evidence="12">Cytoplasm</location>
    </subcellularLocation>
</comment>
<dbReference type="InterPro" id="IPR015939">
    <property type="entry name" value="Fum_Rdtase/Succ_DH_flav-like_C"/>
</dbReference>
<evidence type="ECO:0000256" key="1">
    <source>
        <dbReference type="ARBA" id="ARBA00001974"/>
    </source>
</evidence>
<evidence type="ECO:0000256" key="3">
    <source>
        <dbReference type="ARBA" id="ARBA00008562"/>
    </source>
</evidence>
<evidence type="ECO:0000256" key="9">
    <source>
        <dbReference type="ARBA" id="ARBA00048305"/>
    </source>
</evidence>
<dbReference type="Proteomes" id="UP000705867">
    <property type="component" value="Unassembled WGS sequence"/>
</dbReference>
<name>A0A953JDI6_9BACT</name>
<dbReference type="PANTHER" id="PTHR42716">
    <property type="entry name" value="L-ASPARTATE OXIDASE"/>
    <property type="match status" value="1"/>
</dbReference>
<comment type="caution">
    <text evidence="15">The sequence shown here is derived from an EMBL/GenBank/DDBJ whole genome shotgun (WGS) entry which is preliminary data.</text>
</comment>
<gene>
    <name evidence="15" type="primary">nadB</name>
    <name evidence="15" type="ORF">K8I29_15585</name>
</gene>
<dbReference type="Pfam" id="PF00890">
    <property type="entry name" value="FAD_binding_2"/>
    <property type="match status" value="1"/>
</dbReference>
<dbReference type="AlphaFoldDB" id="A0A953JDI6"/>
<dbReference type="PRINTS" id="PR00368">
    <property type="entry name" value="FADPNR"/>
</dbReference>
<dbReference type="SUPFAM" id="SSF51905">
    <property type="entry name" value="FAD/NAD(P)-binding domain"/>
    <property type="match status" value="1"/>
</dbReference>
<evidence type="ECO:0000256" key="10">
    <source>
        <dbReference type="NCBIfam" id="TIGR00551"/>
    </source>
</evidence>
<dbReference type="InterPro" id="IPR005288">
    <property type="entry name" value="NadB"/>
</dbReference>
<comment type="similarity">
    <text evidence="3 12">Belongs to the FAD-dependent oxidoreductase 2 family. NadB subfamily.</text>
</comment>
<dbReference type="InterPro" id="IPR037099">
    <property type="entry name" value="Fum_R/Succ_DH_flav-like_C_sf"/>
</dbReference>
<evidence type="ECO:0000259" key="14">
    <source>
        <dbReference type="Pfam" id="PF02910"/>
    </source>
</evidence>
<evidence type="ECO:0000256" key="7">
    <source>
        <dbReference type="ARBA" id="ARBA00022827"/>
    </source>
</evidence>
<dbReference type="Gene3D" id="1.20.58.100">
    <property type="entry name" value="Fumarate reductase/succinate dehydrogenase flavoprotein-like, C-terminal domain"/>
    <property type="match status" value="1"/>
</dbReference>